<keyword evidence="3" id="KW-0472">Membrane</keyword>
<dbReference type="RefSeq" id="WP_104830827.1">
    <property type="nucleotide sequence ID" value="NZ_PJCH01000011.1"/>
</dbReference>
<evidence type="ECO:0000259" key="4">
    <source>
        <dbReference type="PROSITE" id="PS51755"/>
    </source>
</evidence>
<dbReference type="EMBL" id="PJCH01000011">
    <property type="protein sequence ID" value="PQA86709.1"/>
    <property type="molecule type" value="Genomic_DNA"/>
</dbReference>
<dbReference type="InterPro" id="IPR016032">
    <property type="entry name" value="Sig_transdc_resp-reg_C-effctor"/>
</dbReference>
<keyword evidence="6" id="KW-1185">Reference proteome</keyword>
<feature type="DNA-binding region" description="OmpR/PhoB-type" evidence="2">
    <location>
        <begin position="22"/>
        <end position="118"/>
    </location>
</feature>
<dbReference type="PROSITE" id="PS51755">
    <property type="entry name" value="OMPR_PHOB"/>
    <property type="match status" value="1"/>
</dbReference>
<dbReference type="CDD" id="cd00383">
    <property type="entry name" value="trans_reg_C"/>
    <property type="match status" value="1"/>
</dbReference>
<evidence type="ECO:0000256" key="2">
    <source>
        <dbReference type="PROSITE-ProRule" id="PRU01091"/>
    </source>
</evidence>
<dbReference type="Pfam" id="PF00486">
    <property type="entry name" value="Trans_reg_C"/>
    <property type="match status" value="1"/>
</dbReference>
<dbReference type="SMART" id="SM00862">
    <property type="entry name" value="Trans_reg_C"/>
    <property type="match status" value="1"/>
</dbReference>
<gene>
    <name evidence="5" type="ORF">CW354_14550</name>
</gene>
<proteinExistence type="predicted"/>
<comment type="caution">
    <text evidence="5">The sequence shown here is derived from an EMBL/GenBank/DDBJ whole genome shotgun (WGS) entry which is preliminary data.</text>
</comment>
<dbReference type="GO" id="GO:0003677">
    <property type="term" value="F:DNA binding"/>
    <property type="evidence" value="ECO:0007669"/>
    <property type="project" value="UniProtKB-UniRule"/>
</dbReference>
<keyword evidence="1 2" id="KW-0238">DNA-binding</keyword>
<dbReference type="OrthoDB" id="54411at2"/>
<evidence type="ECO:0000313" key="6">
    <source>
        <dbReference type="Proteomes" id="UP000239504"/>
    </source>
</evidence>
<evidence type="ECO:0000256" key="3">
    <source>
        <dbReference type="SAM" id="Phobius"/>
    </source>
</evidence>
<evidence type="ECO:0000313" key="5">
    <source>
        <dbReference type="EMBL" id="PQA86709.1"/>
    </source>
</evidence>
<dbReference type="SUPFAM" id="SSF46894">
    <property type="entry name" value="C-terminal effector domain of the bipartite response regulators"/>
    <property type="match status" value="1"/>
</dbReference>
<dbReference type="Gene3D" id="1.10.10.10">
    <property type="entry name" value="Winged helix-like DNA-binding domain superfamily/Winged helix DNA-binding domain"/>
    <property type="match status" value="1"/>
</dbReference>
<feature type="transmembrane region" description="Helical" evidence="3">
    <location>
        <begin position="147"/>
        <end position="168"/>
    </location>
</feature>
<dbReference type="InterPro" id="IPR001867">
    <property type="entry name" value="OmpR/PhoB-type_DNA-bd"/>
</dbReference>
<dbReference type="Proteomes" id="UP000239504">
    <property type="component" value="Unassembled WGS sequence"/>
</dbReference>
<reference evidence="5 6" key="1">
    <citation type="submission" date="2017-12" db="EMBL/GenBank/DDBJ databases">
        <authorList>
            <person name="Hurst M.R.H."/>
        </authorList>
    </citation>
    <scope>NUCLEOTIDE SEQUENCE [LARGE SCALE GENOMIC DNA]</scope>
    <source>
        <strain evidence="5 6">SY-3-19</strain>
    </source>
</reference>
<evidence type="ECO:0000256" key="1">
    <source>
        <dbReference type="ARBA" id="ARBA00023125"/>
    </source>
</evidence>
<dbReference type="GO" id="GO:0000160">
    <property type="term" value="P:phosphorelay signal transduction system"/>
    <property type="evidence" value="ECO:0007669"/>
    <property type="project" value="InterPro"/>
</dbReference>
<organism evidence="5 6">
    <name type="scientific">Hyphococcus luteus</name>
    <dbReference type="NCBI Taxonomy" id="2058213"/>
    <lineage>
        <taxon>Bacteria</taxon>
        <taxon>Pseudomonadati</taxon>
        <taxon>Pseudomonadota</taxon>
        <taxon>Alphaproteobacteria</taxon>
        <taxon>Parvularculales</taxon>
        <taxon>Parvularculaceae</taxon>
        <taxon>Hyphococcus</taxon>
    </lineage>
</organism>
<accession>A0A2S7K2I2</accession>
<dbReference type="InterPro" id="IPR036388">
    <property type="entry name" value="WH-like_DNA-bd_sf"/>
</dbReference>
<sequence length="197" mass="21202">MSVADLSTAPEAAKEATPSFNENAMRIEGAIYYPGARRLEAGGATQVLEPRLGDLLMRLAEADGPVARGVLLDDVWGDEGSDEALTQAVSKLRRILGDEQRPYRVIRTIPKFGYQLEAAPAQMAASKIARPSLMDAVTAHFGARKEFYKGLACGVGLMIAIIVAFGLLTPPRTIEREMILCPPGAPENECMASLDRS</sequence>
<keyword evidence="3" id="KW-1133">Transmembrane helix</keyword>
<dbReference type="GO" id="GO:0006355">
    <property type="term" value="P:regulation of DNA-templated transcription"/>
    <property type="evidence" value="ECO:0007669"/>
    <property type="project" value="InterPro"/>
</dbReference>
<keyword evidence="3" id="KW-0812">Transmembrane</keyword>
<name>A0A2S7K2I2_9PROT</name>
<dbReference type="AlphaFoldDB" id="A0A2S7K2I2"/>
<protein>
    <recommendedName>
        <fullName evidence="4">OmpR/PhoB-type domain-containing protein</fullName>
    </recommendedName>
</protein>
<feature type="domain" description="OmpR/PhoB-type" evidence="4">
    <location>
        <begin position="22"/>
        <end position="118"/>
    </location>
</feature>